<evidence type="ECO:0000313" key="5">
    <source>
        <dbReference type="WBParaSite" id="MBELARI_LOCUS11271"/>
    </source>
</evidence>
<feature type="domain" description="ACB" evidence="3">
    <location>
        <begin position="1"/>
        <end position="111"/>
    </location>
</feature>
<evidence type="ECO:0000259" key="3">
    <source>
        <dbReference type="PROSITE" id="PS51228"/>
    </source>
</evidence>
<accession>A0AAF3EBF5</accession>
<dbReference type="Proteomes" id="UP000887575">
    <property type="component" value="Unassembled WGS sequence"/>
</dbReference>
<sequence>MDNEFVSAVNTWKTLRARFDQRKGLKYEFELFVLFEEETLPIWGLYQQSIVGDINVPKKDYHDPEEESWMWGWMKGNDKWHAWNQCWGMTKEEAQKELIEQVKSLEKHLPELIEKWKDEQDPRIPDQKAWVPEEDRAHWAEVTAKARKERRERSAAQRAHEEKLGMWK</sequence>
<proteinExistence type="predicted"/>
<dbReference type="InterPro" id="IPR035984">
    <property type="entry name" value="Acyl-CoA-binding_sf"/>
</dbReference>
<dbReference type="InterPro" id="IPR000582">
    <property type="entry name" value="Acyl-CoA-binding_protein"/>
</dbReference>
<dbReference type="PANTHER" id="PTHR23310">
    <property type="entry name" value="ACYL-COA-BINDING PROTEIN, ACBP"/>
    <property type="match status" value="1"/>
</dbReference>
<name>A0AAF3EBF5_9BILA</name>
<dbReference type="PROSITE" id="PS51228">
    <property type="entry name" value="ACB_2"/>
    <property type="match status" value="1"/>
</dbReference>
<dbReference type="AlphaFoldDB" id="A0AAF3EBF5"/>
<dbReference type="Pfam" id="PF00887">
    <property type="entry name" value="ACBP"/>
    <property type="match status" value="1"/>
</dbReference>
<dbReference type="Gene3D" id="1.20.80.10">
    <property type="match status" value="1"/>
</dbReference>
<dbReference type="GO" id="GO:0000062">
    <property type="term" value="F:fatty-acyl-CoA binding"/>
    <property type="evidence" value="ECO:0007669"/>
    <property type="project" value="InterPro"/>
</dbReference>
<evidence type="ECO:0000256" key="1">
    <source>
        <dbReference type="ARBA" id="ARBA00023121"/>
    </source>
</evidence>
<feature type="region of interest" description="Disordered" evidence="2">
    <location>
        <begin position="144"/>
        <end position="168"/>
    </location>
</feature>
<dbReference type="GO" id="GO:0006631">
    <property type="term" value="P:fatty acid metabolic process"/>
    <property type="evidence" value="ECO:0007669"/>
    <property type="project" value="TreeGrafter"/>
</dbReference>
<keyword evidence="4" id="KW-1185">Reference proteome</keyword>
<dbReference type="InterPro" id="IPR014352">
    <property type="entry name" value="FERM/acyl-CoA-bd_prot_sf"/>
</dbReference>
<evidence type="ECO:0000256" key="2">
    <source>
        <dbReference type="SAM" id="MobiDB-lite"/>
    </source>
</evidence>
<keyword evidence="1" id="KW-0446">Lipid-binding</keyword>
<evidence type="ECO:0000313" key="4">
    <source>
        <dbReference type="Proteomes" id="UP000887575"/>
    </source>
</evidence>
<dbReference type="SUPFAM" id="SSF47027">
    <property type="entry name" value="Acyl-CoA binding protein"/>
    <property type="match status" value="1"/>
</dbReference>
<protein>
    <recommendedName>
        <fullName evidence="3">ACB domain-containing protein</fullName>
    </recommendedName>
</protein>
<organism evidence="4 5">
    <name type="scientific">Mesorhabditis belari</name>
    <dbReference type="NCBI Taxonomy" id="2138241"/>
    <lineage>
        <taxon>Eukaryota</taxon>
        <taxon>Metazoa</taxon>
        <taxon>Ecdysozoa</taxon>
        <taxon>Nematoda</taxon>
        <taxon>Chromadorea</taxon>
        <taxon>Rhabditida</taxon>
        <taxon>Rhabditina</taxon>
        <taxon>Rhabditomorpha</taxon>
        <taxon>Rhabditoidea</taxon>
        <taxon>Rhabditidae</taxon>
        <taxon>Mesorhabditinae</taxon>
        <taxon>Mesorhabditis</taxon>
    </lineage>
</organism>
<dbReference type="PANTHER" id="PTHR23310:SF124">
    <property type="entry name" value="ACB DOMAIN-CONTAINING PROTEIN"/>
    <property type="match status" value="1"/>
</dbReference>
<dbReference type="WBParaSite" id="MBELARI_LOCUS11271">
    <property type="protein sequence ID" value="MBELARI_LOCUS11271"/>
    <property type="gene ID" value="MBELARI_LOCUS11271"/>
</dbReference>
<reference evidence="5" key="1">
    <citation type="submission" date="2024-02" db="UniProtKB">
        <authorList>
            <consortium name="WormBaseParasite"/>
        </authorList>
    </citation>
    <scope>IDENTIFICATION</scope>
</reference>